<name>A0A1W4WMU5_AGRPL</name>
<dbReference type="GO" id="GO:0034045">
    <property type="term" value="C:phagophore assembly site membrane"/>
    <property type="evidence" value="ECO:0007669"/>
    <property type="project" value="TreeGrafter"/>
</dbReference>
<dbReference type="FunCoup" id="A0A1W4WMU5">
    <property type="interactions" value="2442"/>
</dbReference>
<dbReference type="GeneID" id="108734647"/>
<dbReference type="GO" id="GO:0043495">
    <property type="term" value="F:protein-membrane adaptor activity"/>
    <property type="evidence" value="ECO:0007669"/>
    <property type="project" value="TreeGrafter"/>
</dbReference>
<dbReference type="OrthoDB" id="6262491at2759"/>
<dbReference type="InterPro" id="IPR015943">
    <property type="entry name" value="WD40/YVTN_repeat-like_dom_sf"/>
</dbReference>
<dbReference type="PROSITE" id="PS50082">
    <property type="entry name" value="WD_REPEATS_2"/>
    <property type="match status" value="2"/>
</dbReference>
<gene>
    <name evidence="8" type="primary">LOC108734647</name>
</gene>
<dbReference type="GO" id="GO:0000045">
    <property type="term" value="P:autophagosome assembly"/>
    <property type="evidence" value="ECO:0007669"/>
    <property type="project" value="InterPro"/>
</dbReference>
<dbReference type="InParanoid" id="A0A1W4WMU5"/>
<dbReference type="InterPro" id="IPR019775">
    <property type="entry name" value="WD40_repeat_CS"/>
</dbReference>
<reference evidence="8" key="1">
    <citation type="submission" date="2025-08" db="UniProtKB">
        <authorList>
            <consortium name="RefSeq"/>
        </authorList>
    </citation>
    <scope>IDENTIFICATION</scope>
    <source>
        <tissue evidence="8">Entire body</tissue>
    </source>
</reference>
<keyword evidence="2 4" id="KW-0853">WD repeat</keyword>
<dbReference type="Pfam" id="PF08614">
    <property type="entry name" value="ATG16"/>
    <property type="match status" value="1"/>
</dbReference>
<dbReference type="Gene3D" id="2.130.10.10">
    <property type="entry name" value="YVTN repeat-like/Quinoprotein amine dehydrogenase"/>
    <property type="match status" value="1"/>
</dbReference>
<dbReference type="InterPro" id="IPR045160">
    <property type="entry name" value="ATG16"/>
</dbReference>
<comment type="similarity">
    <text evidence="1">Belongs to the WD repeat ATG16 family.</text>
</comment>
<dbReference type="InterPro" id="IPR001680">
    <property type="entry name" value="WD40_rpt"/>
</dbReference>
<dbReference type="GO" id="GO:0034274">
    <property type="term" value="C:Atg12-Atg5-Atg16 complex"/>
    <property type="evidence" value="ECO:0007669"/>
    <property type="project" value="TreeGrafter"/>
</dbReference>
<proteinExistence type="inferred from homology"/>
<dbReference type="KEGG" id="apln:108734647"/>
<evidence type="ECO:0000313" key="8">
    <source>
        <dbReference type="RefSeq" id="XP_018321782.1"/>
    </source>
</evidence>
<evidence type="ECO:0000259" key="6">
    <source>
        <dbReference type="Pfam" id="PF08614"/>
    </source>
</evidence>
<dbReference type="Proteomes" id="UP000192223">
    <property type="component" value="Unplaced"/>
</dbReference>
<accession>A0A1W4WMU5</accession>
<dbReference type="GO" id="GO:0000421">
    <property type="term" value="C:autophagosome membrane"/>
    <property type="evidence" value="ECO:0007669"/>
    <property type="project" value="TreeGrafter"/>
</dbReference>
<keyword evidence="3" id="KW-0677">Repeat</keyword>
<feature type="repeat" description="WD" evidence="4">
    <location>
        <begin position="271"/>
        <end position="312"/>
    </location>
</feature>
<dbReference type="PANTHER" id="PTHR19878:SF8">
    <property type="entry name" value="AUTOPHAGY-RELATED 16, ISOFORM F"/>
    <property type="match status" value="1"/>
</dbReference>
<dbReference type="PANTHER" id="PTHR19878">
    <property type="entry name" value="AUTOPHAGY PROTEIN 16-LIKE"/>
    <property type="match status" value="1"/>
</dbReference>
<dbReference type="SMART" id="SM00320">
    <property type="entry name" value="WD40"/>
    <property type="match status" value="2"/>
</dbReference>
<evidence type="ECO:0000256" key="5">
    <source>
        <dbReference type="SAM" id="Coils"/>
    </source>
</evidence>
<keyword evidence="5" id="KW-0175">Coiled coil</keyword>
<dbReference type="Gene3D" id="1.20.5.170">
    <property type="match status" value="1"/>
</dbReference>
<feature type="repeat" description="WD" evidence="4">
    <location>
        <begin position="315"/>
        <end position="349"/>
    </location>
</feature>
<evidence type="ECO:0000256" key="1">
    <source>
        <dbReference type="ARBA" id="ARBA00009271"/>
    </source>
</evidence>
<dbReference type="STRING" id="224129.A0A1W4WMU5"/>
<dbReference type="Pfam" id="PF00400">
    <property type="entry name" value="WD40"/>
    <property type="match status" value="2"/>
</dbReference>
<dbReference type="InterPro" id="IPR013923">
    <property type="entry name" value="Autophagy-rel_prot_16_dom"/>
</dbReference>
<protein>
    <submittedName>
        <fullName evidence="8">Autophagy-related protein 16-like</fullName>
    </submittedName>
</protein>
<dbReference type="RefSeq" id="XP_018321782.1">
    <property type="nucleotide sequence ID" value="XM_018466280.1"/>
</dbReference>
<evidence type="ECO:0000313" key="7">
    <source>
        <dbReference type="Proteomes" id="UP000192223"/>
    </source>
</evidence>
<feature type="domain" description="Autophagy-related protein 16" evidence="6">
    <location>
        <begin position="11"/>
        <end position="202"/>
    </location>
</feature>
<dbReference type="PROSITE" id="PS00678">
    <property type="entry name" value="WD_REPEATS_1"/>
    <property type="match status" value="1"/>
</dbReference>
<dbReference type="SUPFAM" id="SSF50978">
    <property type="entry name" value="WD40 repeat-like"/>
    <property type="match status" value="1"/>
</dbReference>
<sequence>MEEESNWRNSIHLQLQNRNKYQTERFQDLIAFQNKLFDHANSLRIENVQLSVQLEKFKEGFVSTSTPSVNESRLHERIQQLEHKLMTQQEELTDLHKRKGENAQQIIDLNSKLQEREKMLASKEVSLAESLAQNQSLRTEIRRYQNSIKELENLNQIIRDEHQALQIAFASLEDKLRKAQEENRQLVERLINYKAKDADRMNEENDNFLNESSKRSSLFLGSFTLFRKRNAKVQKELEDATKDARAVSPDDMICVGAPCQSVVPTKCIIKFEAHDGEVNAVRWSHLERLVATGGADRRVKLWDVSKGSYELRGVLVGSNAGVMSVEFDNSGTLLLGASNDFASRVWTISDFRLRKPFVGTVPVTKKLCIGTVPLTKKCFTVFYLSISSLPVTKKLFIGTMPLIKKPFIGTVPVTKKLCIGTVPLTKKLFTVSVFYLSINSVPVTKKLFIGTIPVIKKPFIGTVAVTNNLCTGTVPVTRNICIGTVPVTKELFIGTIPVIKKPFVGTVPVTKKLCIGTVPVTKELFIGTIPVIKKPFVGTVPVT</sequence>
<organism evidence="7 8">
    <name type="scientific">Agrilus planipennis</name>
    <name type="common">Emerald ash borer</name>
    <name type="synonym">Agrilus marcopoli</name>
    <dbReference type="NCBI Taxonomy" id="224129"/>
    <lineage>
        <taxon>Eukaryota</taxon>
        <taxon>Metazoa</taxon>
        <taxon>Ecdysozoa</taxon>
        <taxon>Arthropoda</taxon>
        <taxon>Hexapoda</taxon>
        <taxon>Insecta</taxon>
        <taxon>Pterygota</taxon>
        <taxon>Neoptera</taxon>
        <taxon>Endopterygota</taxon>
        <taxon>Coleoptera</taxon>
        <taxon>Polyphaga</taxon>
        <taxon>Elateriformia</taxon>
        <taxon>Buprestoidea</taxon>
        <taxon>Buprestidae</taxon>
        <taxon>Agrilinae</taxon>
        <taxon>Agrilus</taxon>
    </lineage>
</organism>
<dbReference type="CDD" id="cd22887">
    <property type="entry name" value="Atg16_CCD"/>
    <property type="match status" value="1"/>
</dbReference>
<keyword evidence="7" id="KW-1185">Reference proteome</keyword>
<feature type="coiled-coil region" evidence="5">
    <location>
        <begin position="71"/>
        <end position="98"/>
    </location>
</feature>
<dbReference type="AlphaFoldDB" id="A0A1W4WMU5"/>
<evidence type="ECO:0000256" key="4">
    <source>
        <dbReference type="PROSITE-ProRule" id="PRU00221"/>
    </source>
</evidence>
<dbReference type="InterPro" id="IPR036322">
    <property type="entry name" value="WD40_repeat_dom_sf"/>
</dbReference>
<evidence type="ECO:0000256" key="2">
    <source>
        <dbReference type="ARBA" id="ARBA00022574"/>
    </source>
</evidence>
<feature type="coiled-coil region" evidence="5">
    <location>
        <begin position="127"/>
        <end position="196"/>
    </location>
</feature>
<dbReference type="PROSITE" id="PS50294">
    <property type="entry name" value="WD_REPEATS_REGION"/>
    <property type="match status" value="1"/>
</dbReference>
<evidence type="ECO:0000256" key="3">
    <source>
        <dbReference type="ARBA" id="ARBA00022737"/>
    </source>
</evidence>